<dbReference type="AlphaFoldDB" id="A0A0F9G0L5"/>
<evidence type="ECO:0000313" key="1">
    <source>
        <dbReference type="EMBL" id="KKL84021.1"/>
    </source>
</evidence>
<accession>A0A0F9G0L5</accession>
<sequence>SESGLITNLDGFNNLVKRDFIVGNILSLLSFRINEKGRYPGNKDYSRN</sequence>
<reference evidence="1" key="1">
    <citation type="journal article" date="2015" name="Nature">
        <title>Complex archaea that bridge the gap between prokaryotes and eukaryotes.</title>
        <authorList>
            <person name="Spang A."/>
            <person name="Saw J.H."/>
            <person name="Jorgensen S.L."/>
            <person name="Zaremba-Niedzwiedzka K."/>
            <person name="Martijn J."/>
            <person name="Lind A.E."/>
            <person name="van Eijk R."/>
            <person name="Schleper C."/>
            <person name="Guy L."/>
            <person name="Ettema T.J."/>
        </authorList>
    </citation>
    <scope>NUCLEOTIDE SEQUENCE</scope>
</reference>
<gene>
    <name evidence="1" type="ORF">LCGC14_1968940</name>
</gene>
<feature type="non-terminal residue" evidence="1">
    <location>
        <position position="1"/>
    </location>
</feature>
<organism evidence="1">
    <name type="scientific">marine sediment metagenome</name>
    <dbReference type="NCBI Taxonomy" id="412755"/>
    <lineage>
        <taxon>unclassified sequences</taxon>
        <taxon>metagenomes</taxon>
        <taxon>ecological metagenomes</taxon>
    </lineage>
</organism>
<name>A0A0F9G0L5_9ZZZZ</name>
<proteinExistence type="predicted"/>
<dbReference type="EMBL" id="LAZR01021817">
    <property type="protein sequence ID" value="KKL84021.1"/>
    <property type="molecule type" value="Genomic_DNA"/>
</dbReference>
<protein>
    <submittedName>
        <fullName evidence="1">Uncharacterized protein</fullName>
    </submittedName>
</protein>
<comment type="caution">
    <text evidence="1">The sequence shown here is derived from an EMBL/GenBank/DDBJ whole genome shotgun (WGS) entry which is preliminary data.</text>
</comment>